<comment type="subcellular location">
    <subcellularLocation>
        <location evidence="1">Membrane</location>
        <topology evidence="1">Multi-pass membrane protein</topology>
    </subcellularLocation>
</comment>
<dbReference type="PROSITE" id="PS50850">
    <property type="entry name" value="MFS"/>
    <property type="match status" value="1"/>
</dbReference>
<dbReference type="AlphaFoldDB" id="A0AAW1IKS9"/>
<dbReference type="InterPro" id="IPR005828">
    <property type="entry name" value="MFS_sugar_transport-like"/>
</dbReference>
<feature type="transmembrane region" description="Helical" evidence="5">
    <location>
        <begin position="58"/>
        <end position="80"/>
    </location>
</feature>
<dbReference type="PANTHER" id="PTHR23503">
    <property type="entry name" value="SOLUTE CARRIER FAMILY 2"/>
    <property type="match status" value="1"/>
</dbReference>
<feature type="transmembrane region" description="Helical" evidence="5">
    <location>
        <begin position="86"/>
        <end position="109"/>
    </location>
</feature>
<dbReference type="PANTHER" id="PTHR23503:SF114">
    <property type="entry name" value="PLASTIDIC GLUCOSE TRANSPORTER 3-RELATED"/>
    <property type="match status" value="1"/>
</dbReference>
<evidence type="ECO:0000256" key="5">
    <source>
        <dbReference type="SAM" id="Phobius"/>
    </source>
</evidence>
<organism evidence="7 8">
    <name type="scientific">Saponaria officinalis</name>
    <name type="common">Common soapwort</name>
    <name type="synonym">Lychnis saponaria</name>
    <dbReference type="NCBI Taxonomy" id="3572"/>
    <lineage>
        <taxon>Eukaryota</taxon>
        <taxon>Viridiplantae</taxon>
        <taxon>Streptophyta</taxon>
        <taxon>Embryophyta</taxon>
        <taxon>Tracheophyta</taxon>
        <taxon>Spermatophyta</taxon>
        <taxon>Magnoliopsida</taxon>
        <taxon>eudicotyledons</taxon>
        <taxon>Gunneridae</taxon>
        <taxon>Pentapetalae</taxon>
        <taxon>Caryophyllales</taxon>
        <taxon>Caryophyllaceae</taxon>
        <taxon>Caryophylleae</taxon>
        <taxon>Saponaria</taxon>
    </lineage>
</organism>
<evidence type="ECO:0000256" key="4">
    <source>
        <dbReference type="ARBA" id="ARBA00023136"/>
    </source>
</evidence>
<dbReference type="Proteomes" id="UP001443914">
    <property type="component" value="Unassembled WGS sequence"/>
</dbReference>
<comment type="caution">
    <text evidence="7">The sequence shown here is derived from an EMBL/GenBank/DDBJ whole genome shotgun (WGS) entry which is preliminary data.</text>
</comment>
<dbReference type="GO" id="GO:0016020">
    <property type="term" value="C:membrane"/>
    <property type="evidence" value="ECO:0007669"/>
    <property type="project" value="UniProtKB-SubCell"/>
</dbReference>
<proteinExistence type="predicted"/>
<evidence type="ECO:0000259" key="6">
    <source>
        <dbReference type="PROSITE" id="PS50850"/>
    </source>
</evidence>
<sequence>MVYNILSINNLQRNYNSTSSLTGMLLGRFLVGTGMGLGLSVASLYVAEVSPASVRGTFGSFTQIATCLGLMGSFLIGIPAKEAKGWWRVCFWVPVIPAAVFALTIEICAESPHWLFKKGRSVEAEAEFERLLGGFHKGRSVEAEAEFERLLGGFHVKSATAELSKSDRGDEVEAVKYIELFYGRHFKGSCIATILMDKLGRKVLLLGSFSGMVSDAPQVSQLRRAN</sequence>
<feature type="domain" description="Major facilitator superfamily (MFS) profile" evidence="6">
    <location>
        <begin position="1"/>
        <end position="226"/>
    </location>
</feature>
<evidence type="ECO:0000256" key="1">
    <source>
        <dbReference type="ARBA" id="ARBA00004141"/>
    </source>
</evidence>
<keyword evidence="3 5" id="KW-1133">Transmembrane helix</keyword>
<keyword evidence="2 5" id="KW-0812">Transmembrane</keyword>
<evidence type="ECO:0000313" key="7">
    <source>
        <dbReference type="EMBL" id="KAK9690254.1"/>
    </source>
</evidence>
<evidence type="ECO:0000256" key="3">
    <source>
        <dbReference type="ARBA" id="ARBA00022989"/>
    </source>
</evidence>
<dbReference type="GO" id="GO:0015149">
    <property type="term" value="F:hexose transmembrane transporter activity"/>
    <property type="evidence" value="ECO:0007669"/>
    <property type="project" value="TreeGrafter"/>
</dbReference>
<dbReference type="Gene3D" id="1.20.1250.20">
    <property type="entry name" value="MFS general substrate transporter like domains"/>
    <property type="match status" value="1"/>
</dbReference>
<protein>
    <recommendedName>
        <fullName evidence="6">Major facilitator superfamily (MFS) profile domain-containing protein</fullName>
    </recommendedName>
</protein>
<dbReference type="SUPFAM" id="SSF103473">
    <property type="entry name" value="MFS general substrate transporter"/>
    <property type="match status" value="1"/>
</dbReference>
<accession>A0AAW1IKS9</accession>
<reference evidence="7" key="1">
    <citation type="submission" date="2024-03" db="EMBL/GenBank/DDBJ databases">
        <title>WGS assembly of Saponaria officinalis var. Norfolk2.</title>
        <authorList>
            <person name="Jenkins J."/>
            <person name="Shu S."/>
            <person name="Grimwood J."/>
            <person name="Barry K."/>
            <person name="Goodstein D."/>
            <person name="Schmutz J."/>
            <person name="Leebens-Mack J."/>
            <person name="Osbourn A."/>
        </authorList>
    </citation>
    <scope>NUCLEOTIDE SEQUENCE [LARGE SCALE GENOMIC DNA]</scope>
    <source>
        <strain evidence="7">JIC</strain>
    </source>
</reference>
<feature type="transmembrane region" description="Helical" evidence="5">
    <location>
        <begin position="25"/>
        <end position="46"/>
    </location>
</feature>
<dbReference type="InterPro" id="IPR036259">
    <property type="entry name" value="MFS_trans_sf"/>
</dbReference>
<keyword evidence="8" id="KW-1185">Reference proteome</keyword>
<evidence type="ECO:0000313" key="8">
    <source>
        <dbReference type="Proteomes" id="UP001443914"/>
    </source>
</evidence>
<name>A0AAW1IKS9_SAPOF</name>
<gene>
    <name evidence="7" type="ORF">RND81_09G116000</name>
</gene>
<dbReference type="InterPro" id="IPR045263">
    <property type="entry name" value="GLUT"/>
</dbReference>
<dbReference type="EMBL" id="JBDFQZ010000009">
    <property type="protein sequence ID" value="KAK9690254.1"/>
    <property type="molecule type" value="Genomic_DNA"/>
</dbReference>
<evidence type="ECO:0000256" key="2">
    <source>
        <dbReference type="ARBA" id="ARBA00022692"/>
    </source>
</evidence>
<dbReference type="Pfam" id="PF00083">
    <property type="entry name" value="Sugar_tr"/>
    <property type="match status" value="1"/>
</dbReference>
<keyword evidence="4 5" id="KW-0472">Membrane</keyword>
<dbReference type="InterPro" id="IPR020846">
    <property type="entry name" value="MFS_dom"/>
</dbReference>